<dbReference type="AlphaFoldDB" id="A0A437S9E7"/>
<evidence type="ECO:0000313" key="2">
    <source>
        <dbReference type="Proteomes" id="UP000288812"/>
    </source>
</evidence>
<protein>
    <submittedName>
        <fullName evidence="1">M20 family peptidase</fullName>
    </submittedName>
</protein>
<gene>
    <name evidence="1" type="ORF">EF514_02510</name>
</gene>
<sequence length="41" mass="4829">MLEEKLIKSIEKYKEEAFALNEYLFNNPEISGQEYGSCKKI</sequence>
<feature type="non-terminal residue" evidence="1">
    <location>
        <position position="41"/>
    </location>
</feature>
<comment type="caution">
    <text evidence="1">The sequence shown here is derived from an EMBL/GenBank/DDBJ whole genome shotgun (WGS) entry which is preliminary data.</text>
</comment>
<dbReference type="EMBL" id="RLIH01000002">
    <property type="protein sequence ID" value="RVU55622.1"/>
    <property type="molecule type" value="Genomic_DNA"/>
</dbReference>
<reference evidence="1 2" key="1">
    <citation type="submission" date="2018-11" db="EMBL/GenBank/DDBJ databases">
        <title>Genome sequencing and assembly of Anaerosphaera sp. nov., GS7-6-2.</title>
        <authorList>
            <person name="Rettenmaier R."/>
            <person name="Liebl W."/>
            <person name="Zverlov V."/>
        </authorList>
    </citation>
    <scope>NUCLEOTIDE SEQUENCE [LARGE SCALE GENOMIC DNA]</scope>
    <source>
        <strain evidence="1 2">GS7-6-2</strain>
    </source>
</reference>
<keyword evidence="2" id="KW-1185">Reference proteome</keyword>
<dbReference type="Proteomes" id="UP000288812">
    <property type="component" value="Unassembled WGS sequence"/>
</dbReference>
<name>A0A437S9E7_9FIRM</name>
<evidence type="ECO:0000313" key="1">
    <source>
        <dbReference type="EMBL" id="RVU55622.1"/>
    </source>
</evidence>
<organism evidence="1 2">
    <name type="scientific">Anaerosphaera multitolerans</name>
    <dbReference type="NCBI Taxonomy" id="2487351"/>
    <lineage>
        <taxon>Bacteria</taxon>
        <taxon>Bacillati</taxon>
        <taxon>Bacillota</taxon>
        <taxon>Tissierellia</taxon>
        <taxon>Tissierellales</taxon>
        <taxon>Peptoniphilaceae</taxon>
        <taxon>Anaerosphaera</taxon>
    </lineage>
</organism>
<proteinExistence type="predicted"/>
<accession>A0A437S9E7</accession>